<feature type="transmembrane region" description="Helical" evidence="1">
    <location>
        <begin position="66"/>
        <end position="84"/>
    </location>
</feature>
<accession>A0A7W9SSJ5</accession>
<comment type="caution">
    <text evidence="2">The sequence shown here is derived from an EMBL/GenBank/DDBJ whole genome shotgun (WGS) entry which is preliminary data.</text>
</comment>
<gene>
    <name evidence="2" type="ORF">HNQ39_003871</name>
</gene>
<protein>
    <submittedName>
        <fullName evidence="2">Uncharacterized protein</fullName>
    </submittedName>
</protein>
<sequence>MALRINLIPERQRPGFVIRQRKLSEVKHCVCAPAIRPFIWLATLVAILAQGIFVLLVAILAVPLGAIAGVLLTPLWLWFAFHWLRDIYRDGGAPFFRWCIVVECAPEEVAALAQTLDDQVDRQESPSWLVARSWELLDMESRRNTRSATDGIVLRNGFYAGRKYPQQMCYPTQPGAVFYGGRLTMHWLADKLRAAQIPCHVVWRHRRFCGPALRVQPETLHDDWVSLIAQWTWASQSPEPENRTAGVLKNGSWLG</sequence>
<reference evidence="2 3" key="1">
    <citation type="submission" date="2020-08" db="EMBL/GenBank/DDBJ databases">
        <title>Genomic Encyclopedia of Type Strains, Phase IV (KMG-IV): sequencing the most valuable type-strain genomes for metagenomic binning, comparative biology and taxonomic classification.</title>
        <authorList>
            <person name="Goeker M."/>
        </authorList>
    </citation>
    <scope>NUCLEOTIDE SEQUENCE [LARGE SCALE GENOMIC DNA]</scope>
    <source>
        <strain evidence="2 3">DSM 23562</strain>
    </source>
</reference>
<dbReference type="AlphaFoldDB" id="A0A7W9SSJ5"/>
<keyword evidence="1" id="KW-0472">Membrane</keyword>
<evidence type="ECO:0000256" key="1">
    <source>
        <dbReference type="SAM" id="Phobius"/>
    </source>
</evidence>
<keyword evidence="3" id="KW-1185">Reference proteome</keyword>
<feature type="transmembrane region" description="Helical" evidence="1">
    <location>
        <begin position="38"/>
        <end position="60"/>
    </location>
</feature>
<dbReference type="EMBL" id="JACHGW010000003">
    <property type="protein sequence ID" value="MBB6052061.1"/>
    <property type="molecule type" value="Genomic_DNA"/>
</dbReference>
<keyword evidence="1" id="KW-1133">Transmembrane helix</keyword>
<proteinExistence type="predicted"/>
<evidence type="ECO:0000313" key="3">
    <source>
        <dbReference type="Proteomes" id="UP000520814"/>
    </source>
</evidence>
<name>A0A7W9SSJ5_ARMRO</name>
<evidence type="ECO:0000313" key="2">
    <source>
        <dbReference type="EMBL" id="MBB6052061.1"/>
    </source>
</evidence>
<organism evidence="2 3">
    <name type="scientific">Armatimonas rosea</name>
    <dbReference type="NCBI Taxonomy" id="685828"/>
    <lineage>
        <taxon>Bacteria</taxon>
        <taxon>Bacillati</taxon>
        <taxon>Armatimonadota</taxon>
        <taxon>Armatimonadia</taxon>
        <taxon>Armatimonadales</taxon>
        <taxon>Armatimonadaceae</taxon>
        <taxon>Armatimonas</taxon>
    </lineage>
</organism>
<keyword evidence="1" id="KW-0812">Transmembrane</keyword>
<dbReference type="Proteomes" id="UP000520814">
    <property type="component" value="Unassembled WGS sequence"/>
</dbReference>